<keyword evidence="4" id="KW-0349">Heme</keyword>
<proteinExistence type="inferred from homology"/>
<comment type="similarity">
    <text evidence="3">Belongs to the cytochrome P450 family.</text>
</comment>
<comment type="cofactor">
    <cofactor evidence="1">
        <name>heme</name>
        <dbReference type="ChEBI" id="CHEBI:30413"/>
    </cofactor>
</comment>
<keyword evidence="5 12" id="KW-0812">Transmembrane</keyword>
<dbReference type="AlphaFoldDB" id="A0A2R6NXV1"/>
<dbReference type="InterPro" id="IPR036396">
    <property type="entry name" value="Cyt_P450_sf"/>
</dbReference>
<dbReference type="InterPro" id="IPR001128">
    <property type="entry name" value="Cyt_P450"/>
</dbReference>
<keyword evidence="14" id="KW-1185">Reference proteome</keyword>
<gene>
    <name evidence="13" type="ORF">PHLCEN_2v6975</name>
</gene>
<evidence type="ECO:0000256" key="9">
    <source>
        <dbReference type="ARBA" id="ARBA00023004"/>
    </source>
</evidence>
<dbReference type="InterPro" id="IPR050364">
    <property type="entry name" value="Cytochrome_P450_fung"/>
</dbReference>
<dbReference type="PANTHER" id="PTHR46300">
    <property type="entry name" value="P450, PUTATIVE (EUROFUNG)-RELATED-RELATED"/>
    <property type="match status" value="1"/>
</dbReference>
<dbReference type="Gene3D" id="1.10.630.10">
    <property type="entry name" value="Cytochrome P450"/>
    <property type="match status" value="1"/>
</dbReference>
<dbReference type="OrthoDB" id="2802867at2759"/>
<evidence type="ECO:0000313" key="14">
    <source>
        <dbReference type="Proteomes" id="UP000186601"/>
    </source>
</evidence>
<dbReference type="PANTHER" id="PTHR46300:SF1">
    <property type="entry name" value="P450, PUTATIVE (EUROFUNG)-RELATED"/>
    <property type="match status" value="1"/>
</dbReference>
<dbReference type="GO" id="GO:0004497">
    <property type="term" value="F:monooxygenase activity"/>
    <property type="evidence" value="ECO:0007669"/>
    <property type="project" value="UniProtKB-KW"/>
</dbReference>
<reference evidence="13 14" key="1">
    <citation type="submission" date="2018-02" db="EMBL/GenBank/DDBJ databases">
        <title>Genome sequence of the basidiomycete white-rot fungus Phlebia centrifuga.</title>
        <authorList>
            <person name="Granchi Z."/>
            <person name="Peng M."/>
            <person name="de Vries R.P."/>
            <person name="Hilden K."/>
            <person name="Makela M.R."/>
            <person name="Grigoriev I."/>
            <person name="Riley R."/>
        </authorList>
    </citation>
    <scope>NUCLEOTIDE SEQUENCE [LARGE SCALE GENOMIC DNA]</scope>
    <source>
        <strain evidence="13 14">FBCC195</strain>
    </source>
</reference>
<dbReference type="GO" id="GO:0016705">
    <property type="term" value="F:oxidoreductase activity, acting on paired donors, with incorporation or reduction of molecular oxygen"/>
    <property type="evidence" value="ECO:0007669"/>
    <property type="project" value="InterPro"/>
</dbReference>
<comment type="caution">
    <text evidence="13">The sequence shown here is derived from an EMBL/GenBank/DDBJ whole genome shotgun (WGS) entry which is preliminary data.</text>
</comment>
<keyword evidence="6" id="KW-0479">Metal-binding</keyword>
<evidence type="ECO:0008006" key="15">
    <source>
        <dbReference type="Google" id="ProtNLM"/>
    </source>
</evidence>
<keyword evidence="9" id="KW-0408">Iron</keyword>
<evidence type="ECO:0000313" key="13">
    <source>
        <dbReference type="EMBL" id="PSR79564.1"/>
    </source>
</evidence>
<dbReference type="Proteomes" id="UP000186601">
    <property type="component" value="Unassembled WGS sequence"/>
</dbReference>
<keyword evidence="7 12" id="KW-1133">Transmembrane helix</keyword>
<evidence type="ECO:0000256" key="7">
    <source>
        <dbReference type="ARBA" id="ARBA00022989"/>
    </source>
</evidence>
<evidence type="ECO:0000256" key="12">
    <source>
        <dbReference type="SAM" id="Phobius"/>
    </source>
</evidence>
<comment type="subcellular location">
    <subcellularLocation>
        <location evidence="2">Membrane</location>
    </subcellularLocation>
</comment>
<evidence type="ECO:0000256" key="10">
    <source>
        <dbReference type="ARBA" id="ARBA00023033"/>
    </source>
</evidence>
<dbReference type="EMBL" id="MLYV02000692">
    <property type="protein sequence ID" value="PSR79564.1"/>
    <property type="molecule type" value="Genomic_DNA"/>
</dbReference>
<evidence type="ECO:0000256" key="8">
    <source>
        <dbReference type="ARBA" id="ARBA00023002"/>
    </source>
</evidence>
<dbReference type="GO" id="GO:0020037">
    <property type="term" value="F:heme binding"/>
    <property type="evidence" value="ECO:0007669"/>
    <property type="project" value="InterPro"/>
</dbReference>
<accession>A0A2R6NXV1</accession>
<dbReference type="STRING" id="98765.A0A2R6NXV1"/>
<evidence type="ECO:0000256" key="2">
    <source>
        <dbReference type="ARBA" id="ARBA00004370"/>
    </source>
</evidence>
<dbReference type="GO" id="GO:0016020">
    <property type="term" value="C:membrane"/>
    <property type="evidence" value="ECO:0007669"/>
    <property type="project" value="UniProtKB-SubCell"/>
</dbReference>
<evidence type="ECO:0000256" key="4">
    <source>
        <dbReference type="ARBA" id="ARBA00022617"/>
    </source>
</evidence>
<feature type="transmembrane region" description="Helical" evidence="12">
    <location>
        <begin position="6"/>
        <end position="25"/>
    </location>
</feature>
<evidence type="ECO:0000256" key="6">
    <source>
        <dbReference type="ARBA" id="ARBA00022723"/>
    </source>
</evidence>
<protein>
    <recommendedName>
        <fullName evidence="15">Cytochrome P450</fullName>
    </recommendedName>
</protein>
<evidence type="ECO:0000256" key="3">
    <source>
        <dbReference type="ARBA" id="ARBA00010617"/>
    </source>
</evidence>
<keyword evidence="11 12" id="KW-0472">Membrane</keyword>
<dbReference type="GO" id="GO:0005506">
    <property type="term" value="F:iron ion binding"/>
    <property type="evidence" value="ECO:0007669"/>
    <property type="project" value="InterPro"/>
</dbReference>
<evidence type="ECO:0000256" key="5">
    <source>
        <dbReference type="ARBA" id="ARBA00022692"/>
    </source>
</evidence>
<evidence type="ECO:0000256" key="11">
    <source>
        <dbReference type="ARBA" id="ARBA00023136"/>
    </source>
</evidence>
<keyword evidence="8" id="KW-0560">Oxidoreductase</keyword>
<keyword evidence="10" id="KW-0503">Monooxygenase</keyword>
<dbReference type="SUPFAM" id="SSF48264">
    <property type="entry name" value="Cytochrome P450"/>
    <property type="match status" value="1"/>
</dbReference>
<sequence length="164" mass="18967">MNSLSKVDIAVTFAAIVAICLLYLYQRRNRLPYPPGPRGFPIFGNIFDIPEKRQWLTYGRWSQEFNSPILYLRVLGTHIIVVNDHETAQDLFEKRSDIYSESMTGSLILDISYGIKVKPEDDEYIEFAEKAQEGMEKSGDTSFRMRDVPFEWVKGQLVWFGLSS</sequence>
<dbReference type="Pfam" id="PF00067">
    <property type="entry name" value="p450"/>
    <property type="match status" value="1"/>
</dbReference>
<organism evidence="13 14">
    <name type="scientific">Hermanssonia centrifuga</name>
    <dbReference type="NCBI Taxonomy" id="98765"/>
    <lineage>
        <taxon>Eukaryota</taxon>
        <taxon>Fungi</taxon>
        <taxon>Dikarya</taxon>
        <taxon>Basidiomycota</taxon>
        <taxon>Agaricomycotina</taxon>
        <taxon>Agaricomycetes</taxon>
        <taxon>Polyporales</taxon>
        <taxon>Meruliaceae</taxon>
        <taxon>Hermanssonia</taxon>
    </lineage>
</organism>
<evidence type="ECO:0000256" key="1">
    <source>
        <dbReference type="ARBA" id="ARBA00001971"/>
    </source>
</evidence>
<name>A0A2R6NXV1_9APHY</name>